<evidence type="ECO:0000313" key="9">
    <source>
        <dbReference type="EMBL" id="KAF5853817.1"/>
    </source>
</evidence>
<feature type="region of interest" description="Disordered" evidence="6">
    <location>
        <begin position="299"/>
        <end position="389"/>
    </location>
</feature>
<feature type="transmembrane region" description="Helical" evidence="7">
    <location>
        <begin position="90"/>
        <end position="113"/>
    </location>
</feature>
<feature type="compositionally biased region" description="Low complexity" evidence="6">
    <location>
        <begin position="301"/>
        <end position="314"/>
    </location>
</feature>
<comment type="caution">
    <text evidence="9">The sequence shown here is derived from an EMBL/GenBank/DDBJ whole genome shotgun (WGS) entry which is preliminary data.</text>
</comment>
<feature type="compositionally biased region" description="Pro residues" evidence="6">
    <location>
        <begin position="519"/>
        <end position="529"/>
    </location>
</feature>
<reference evidence="9" key="1">
    <citation type="submission" date="2019-11" db="EMBL/GenBank/DDBJ databases">
        <title>Bipolaris sorokiniana Genome sequencing.</title>
        <authorList>
            <person name="Wang H."/>
        </authorList>
    </citation>
    <scope>NUCLEOTIDE SEQUENCE</scope>
</reference>
<evidence type="ECO:0000256" key="6">
    <source>
        <dbReference type="SAM" id="MobiDB-lite"/>
    </source>
</evidence>
<feature type="compositionally biased region" description="Polar residues" evidence="6">
    <location>
        <begin position="366"/>
        <end position="375"/>
    </location>
</feature>
<dbReference type="GO" id="GO:0016020">
    <property type="term" value="C:membrane"/>
    <property type="evidence" value="ECO:0007669"/>
    <property type="project" value="UniProtKB-SubCell"/>
</dbReference>
<dbReference type="OMA" id="GRCMNQL"/>
<evidence type="ECO:0000256" key="4">
    <source>
        <dbReference type="ARBA" id="ARBA00023136"/>
    </source>
</evidence>
<comment type="similarity">
    <text evidence="5">Belongs to the SAT4 family.</text>
</comment>
<evidence type="ECO:0000256" key="7">
    <source>
        <dbReference type="SAM" id="Phobius"/>
    </source>
</evidence>
<proteinExistence type="inferred from homology"/>
<dbReference type="InterPro" id="IPR052337">
    <property type="entry name" value="SAT4-like"/>
</dbReference>
<dbReference type="InterPro" id="IPR049326">
    <property type="entry name" value="Rhodopsin_dom_fungi"/>
</dbReference>
<sequence>MNITNSTPAGIRVNIIVLAFTLVSSLVVFLRLFTRLVISKMAGWEDAFIVLAMVFSVGLTVLTTEQVMNGLGTHSSRLSKTELDILLKSFWASVWVYNLTLTTIKVSILVQYFRIFPVRCFRIACIVVLGLVVAYGAWAVSSSVLICTPIAFSWDKSIPGGRCMNQLTVWITNAALNITLDVVIFLMPLLVIRGLSISKSQKRGLGTMFILGVSVTLVSIVRLYSLDAIANSTDVSFDNTDHATLSAVEVNVGIVCACLPAMRPLFALVLPQYFSESPRYLKYRTFKIDLAAERRKYPEYTTRPPTARITRPSTAQTRPATAQIRPNTAQIRPNTAQMRPHTAHTSPNTTPPQLISTPPRLVTIPSRPSTASSRPITAESKAETTPPRADVLNEDSWQETFPLQSIFSRPSGRGSPLSQMTATSPPSSPCLHDFQGHSRKGSNTSVASTASVALERCIARLQAGFDARRMTPISPFSTAFPAPLRIRKSPSLPPGSWMRRPSTSSQVGLKELETDKKLPPTPFPFGSPE</sequence>
<dbReference type="PANTHER" id="PTHR33048">
    <property type="entry name" value="PTH11-LIKE INTEGRAL MEMBRANE PROTEIN (AFU_ORTHOLOGUE AFUA_5G11245)"/>
    <property type="match status" value="1"/>
</dbReference>
<evidence type="ECO:0000259" key="8">
    <source>
        <dbReference type="Pfam" id="PF20684"/>
    </source>
</evidence>
<dbReference type="AlphaFoldDB" id="A0A8H6DZI9"/>
<feature type="transmembrane region" description="Helical" evidence="7">
    <location>
        <begin position="125"/>
        <end position="154"/>
    </location>
</feature>
<dbReference type="EMBL" id="WNKQ01000001">
    <property type="protein sequence ID" value="KAF5853817.1"/>
    <property type="molecule type" value="Genomic_DNA"/>
</dbReference>
<dbReference type="PANTHER" id="PTHR33048:SF47">
    <property type="entry name" value="INTEGRAL MEMBRANE PROTEIN-RELATED"/>
    <property type="match status" value="1"/>
</dbReference>
<evidence type="ECO:0000256" key="1">
    <source>
        <dbReference type="ARBA" id="ARBA00004141"/>
    </source>
</evidence>
<dbReference type="Pfam" id="PF20684">
    <property type="entry name" value="Fung_rhodopsin"/>
    <property type="match status" value="1"/>
</dbReference>
<feature type="transmembrane region" description="Helical" evidence="7">
    <location>
        <begin position="204"/>
        <end position="224"/>
    </location>
</feature>
<evidence type="ECO:0000256" key="5">
    <source>
        <dbReference type="ARBA" id="ARBA00038359"/>
    </source>
</evidence>
<keyword evidence="3 7" id="KW-1133">Transmembrane helix</keyword>
<feature type="transmembrane region" description="Helical" evidence="7">
    <location>
        <begin position="46"/>
        <end position="64"/>
    </location>
</feature>
<feature type="transmembrane region" description="Helical" evidence="7">
    <location>
        <begin position="15"/>
        <end position="34"/>
    </location>
</feature>
<protein>
    <recommendedName>
        <fullName evidence="8">Rhodopsin domain-containing protein</fullName>
    </recommendedName>
</protein>
<feature type="region of interest" description="Disordered" evidence="6">
    <location>
        <begin position="474"/>
        <end position="529"/>
    </location>
</feature>
<comment type="subcellular location">
    <subcellularLocation>
        <location evidence="1">Membrane</location>
        <topology evidence="1">Multi-pass membrane protein</topology>
    </subcellularLocation>
</comment>
<keyword evidence="4 7" id="KW-0472">Membrane</keyword>
<gene>
    <name evidence="9" type="ORF">GGP41_006597</name>
</gene>
<dbReference type="Proteomes" id="UP000624244">
    <property type="component" value="Unassembled WGS sequence"/>
</dbReference>
<organism evidence="9 10">
    <name type="scientific">Cochliobolus sativus</name>
    <name type="common">Common root rot and spot blotch fungus</name>
    <name type="synonym">Bipolaris sorokiniana</name>
    <dbReference type="NCBI Taxonomy" id="45130"/>
    <lineage>
        <taxon>Eukaryota</taxon>
        <taxon>Fungi</taxon>
        <taxon>Dikarya</taxon>
        <taxon>Ascomycota</taxon>
        <taxon>Pezizomycotina</taxon>
        <taxon>Dothideomycetes</taxon>
        <taxon>Pleosporomycetidae</taxon>
        <taxon>Pleosporales</taxon>
        <taxon>Pleosporineae</taxon>
        <taxon>Pleosporaceae</taxon>
        <taxon>Bipolaris</taxon>
    </lineage>
</organism>
<feature type="transmembrane region" description="Helical" evidence="7">
    <location>
        <begin position="174"/>
        <end position="192"/>
    </location>
</feature>
<feature type="compositionally biased region" description="Polar residues" evidence="6">
    <location>
        <begin position="416"/>
        <end position="425"/>
    </location>
</feature>
<feature type="compositionally biased region" description="Polar residues" evidence="6">
    <location>
        <begin position="315"/>
        <end position="356"/>
    </location>
</feature>
<feature type="region of interest" description="Disordered" evidence="6">
    <location>
        <begin position="406"/>
        <end position="428"/>
    </location>
</feature>
<evidence type="ECO:0000256" key="2">
    <source>
        <dbReference type="ARBA" id="ARBA00022692"/>
    </source>
</evidence>
<keyword evidence="2 7" id="KW-0812">Transmembrane</keyword>
<name>A0A8H6DZI9_COCSA</name>
<accession>A0A8H6DZI9</accession>
<evidence type="ECO:0000313" key="10">
    <source>
        <dbReference type="Proteomes" id="UP000624244"/>
    </source>
</evidence>
<evidence type="ECO:0000256" key="3">
    <source>
        <dbReference type="ARBA" id="ARBA00022989"/>
    </source>
</evidence>
<feature type="domain" description="Rhodopsin" evidence="8">
    <location>
        <begin position="30"/>
        <end position="267"/>
    </location>
</feature>